<keyword evidence="2" id="KW-1185">Reference proteome</keyword>
<protein>
    <submittedName>
        <fullName evidence="1">Uncharacterized protein</fullName>
    </submittedName>
</protein>
<accession>A0ACC0TS90</accession>
<reference evidence="1" key="1">
    <citation type="submission" date="2021-03" db="EMBL/GenBank/DDBJ databases">
        <title>Evolutionary priming and transition to the ectomycorrhizal habit in an iconic lineage of mushroom-forming fungi: is preadaptation a requirement?</title>
        <authorList>
            <consortium name="DOE Joint Genome Institute"/>
            <person name="Looney B.P."/>
            <person name="Miyauchi S."/>
            <person name="Morin E."/>
            <person name="Drula E."/>
            <person name="Courty P.E."/>
            <person name="Chicoki N."/>
            <person name="Fauchery L."/>
            <person name="Kohler A."/>
            <person name="Kuo A."/>
            <person name="LaButti K."/>
            <person name="Pangilinan J."/>
            <person name="Lipzen A."/>
            <person name="Riley R."/>
            <person name="Andreopoulos W."/>
            <person name="He G."/>
            <person name="Johnson J."/>
            <person name="Barry K.W."/>
            <person name="Grigoriev I.V."/>
            <person name="Nagy L."/>
            <person name="Hibbett D."/>
            <person name="Henrissat B."/>
            <person name="Matheny P.B."/>
            <person name="Labbe J."/>
            <person name="Martin A.F."/>
        </authorList>
    </citation>
    <scope>NUCLEOTIDE SEQUENCE</scope>
    <source>
        <strain evidence="1">BPL698</strain>
    </source>
</reference>
<proteinExistence type="predicted"/>
<organism evidence="1 2">
    <name type="scientific">Russula earlei</name>
    <dbReference type="NCBI Taxonomy" id="71964"/>
    <lineage>
        <taxon>Eukaryota</taxon>
        <taxon>Fungi</taxon>
        <taxon>Dikarya</taxon>
        <taxon>Basidiomycota</taxon>
        <taxon>Agaricomycotina</taxon>
        <taxon>Agaricomycetes</taxon>
        <taxon>Russulales</taxon>
        <taxon>Russulaceae</taxon>
        <taxon>Russula</taxon>
    </lineage>
</organism>
<name>A0ACC0TS90_9AGAM</name>
<gene>
    <name evidence="1" type="ORF">F5148DRAFT_1260081</name>
</gene>
<evidence type="ECO:0000313" key="2">
    <source>
        <dbReference type="Proteomes" id="UP001207468"/>
    </source>
</evidence>
<comment type="caution">
    <text evidence="1">The sequence shown here is derived from an EMBL/GenBank/DDBJ whole genome shotgun (WGS) entry which is preliminary data.</text>
</comment>
<sequence length="141" mass="15708">MRISLVLSIFGLAVGVDPSSALRSTRPKTPKTGFRKKPIVLPKTLKTGFRNSKRPNVLTMDVASSSSSLPEPPATTSRYKSYTDSLDVNSLPNFSILLPFFLFRCISQVDFYIADPLRSQSDSTIRYFGMILAIKSRQTKN</sequence>
<evidence type="ECO:0000313" key="1">
    <source>
        <dbReference type="EMBL" id="KAI9439385.1"/>
    </source>
</evidence>
<dbReference type="EMBL" id="JAGFNK010000811">
    <property type="protein sequence ID" value="KAI9439385.1"/>
    <property type="molecule type" value="Genomic_DNA"/>
</dbReference>
<dbReference type="Proteomes" id="UP001207468">
    <property type="component" value="Unassembled WGS sequence"/>
</dbReference>